<proteinExistence type="predicted"/>
<organism evidence="3 4">
    <name type="scientific">Zymoseptoria tritici ST99CH_1E4</name>
    <dbReference type="NCBI Taxonomy" id="1276532"/>
    <lineage>
        <taxon>Eukaryota</taxon>
        <taxon>Fungi</taxon>
        <taxon>Dikarya</taxon>
        <taxon>Ascomycota</taxon>
        <taxon>Pezizomycotina</taxon>
        <taxon>Dothideomycetes</taxon>
        <taxon>Dothideomycetidae</taxon>
        <taxon>Mycosphaerellales</taxon>
        <taxon>Mycosphaerellaceae</taxon>
        <taxon>Zymoseptoria</taxon>
    </lineage>
</organism>
<dbReference type="Proteomes" id="UP000245764">
    <property type="component" value="Chromosome 9"/>
</dbReference>
<feature type="region of interest" description="Disordered" evidence="1">
    <location>
        <begin position="1"/>
        <end position="25"/>
    </location>
</feature>
<keyword evidence="2" id="KW-0812">Transmembrane</keyword>
<accession>A0A2H1GXC9</accession>
<reference evidence="4" key="1">
    <citation type="submission" date="2017-05" db="EMBL/GenBank/DDBJ databases">
        <authorList>
            <person name="Song R."/>
            <person name="Chenine A.L."/>
            <person name="Ruprecht R.M."/>
        </authorList>
    </citation>
    <scope>NUCLEOTIDE SEQUENCE [LARGE SCALE GENOMIC DNA]</scope>
</reference>
<protein>
    <submittedName>
        <fullName evidence="3">Uncharacterized protein</fullName>
    </submittedName>
</protein>
<gene>
    <name evidence="3" type="ORF">ZT1E4_G8971</name>
</gene>
<evidence type="ECO:0000313" key="4">
    <source>
        <dbReference type="Proteomes" id="UP000245764"/>
    </source>
</evidence>
<feature type="transmembrane region" description="Helical" evidence="2">
    <location>
        <begin position="92"/>
        <end position="112"/>
    </location>
</feature>
<dbReference type="EMBL" id="LT854261">
    <property type="protein sequence ID" value="SMR58236.1"/>
    <property type="molecule type" value="Genomic_DNA"/>
</dbReference>
<feature type="compositionally biased region" description="Polar residues" evidence="1">
    <location>
        <begin position="1"/>
        <end position="11"/>
    </location>
</feature>
<keyword evidence="2" id="KW-0472">Membrane</keyword>
<name>A0A2H1GXC9_ZYMTR</name>
<dbReference type="AlphaFoldDB" id="A0A2H1GXC9"/>
<keyword evidence="2" id="KW-1133">Transmembrane helix</keyword>
<evidence type="ECO:0000256" key="1">
    <source>
        <dbReference type="SAM" id="MobiDB-lite"/>
    </source>
</evidence>
<sequence length="114" mass="12134">METNADHSNLSAEPPSNLLLHPDPSASMRNDLEALQQADAEQRTFTDLRTLTKLGKDLNAAQVAYLRAGEILKKAQISYDLGGGYRLSGVEVGFAFVSGLVIGGCLVLGLVCSK</sequence>
<evidence type="ECO:0000256" key="2">
    <source>
        <dbReference type="SAM" id="Phobius"/>
    </source>
</evidence>
<evidence type="ECO:0000313" key="3">
    <source>
        <dbReference type="EMBL" id="SMR58236.1"/>
    </source>
</evidence>